<evidence type="ECO:0000313" key="3">
    <source>
        <dbReference type="EMBL" id="PJA46152.1"/>
    </source>
</evidence>
<keyword evidence="2" id="KW-0472">Membrane</keyword>
<reference evidence="4" key="1">
    <citation type="submission" date="2017-09" db="EMBL/GenBank/DDBJ databases">
        <title>Depth-based differentiation of microbial function through sediment-hosted aquifers and enrichment of novel symbionts in the deep terrestrial subsurface.</title>
        <authorList>
            <person name="Probst A.J."/>
            <person name="Ladd B."/>
            <person name="Jarett J.K."/>
            <person name="Geller-Mcgrath D.E."/>
            <person name="Sieber C.M.K."/>
            <person name="Emerson J.B."/>
            <person name="Anantharaman K."/>
            <person name="Thomas B.C."/>
            <person name="Malmstrom R."/>
            <person name="Stieglmeier M."/>
            <person name="Klingl A."/>
            <person name="Woyke T."/>
            <person name="Ryan C.M."/>
            <person name="Banfield J.F."/>
        </authorList>
    </citation>
    <scope>NUCLEOTIDE SEQUENCE [LARGE SCALE GENOMIC DNA]</scope>
</reference>
<feature type="region of interest" description="Disordered" evidence="1">
    <location>
        <begin position="40"/>
        <end position="60"/>
    </location>
</feature>
<proteinExistence type="predicted"/>
<dbReference type="AlphaFoldDB" id="A0A2M7XE86"/>
<dbReference type="EMBL" id="PFWU01000009">
    <property type="protein sequence ID" value="PJA46152.1"/>
    <property type="molecule type" value="Genomic_DNA"/>
</dbReference>
<keyword evidence="2" id="KW-1133">Transmembrane helix</keyword>
<organism evidence="3 4">
    <name type="scientific">Candidatus Uhrbacteria bacterium CG_4_9_14_3_um_filter_50_9</name>
    <dbReference type="NCBI Taxonomy" id="1975035"/>
    <lineage>
        <taxon>Bacteria</taxon>
        <taxon>Candidatus Uhriibacteriota</taxon>
    </lineage>
</organism>
<sequence>MNVSSQNRFLVVIIGVLFVVLIGLLVFRFVSVGTEIDPDSLSLTEEPSLETPSESEAAETEWPLMFTTMTHMEGSWDMAATDEGFFSRQAGLLRTAMDYAEMYDAVLTFETEIPFAEGMVNFNDNVFQEALDRGMGIGTHCDIGPQRRLSTEGIIQEFLERKQAVDVLVDANENLGCAGGGGRSDWYEGAVGAGFVYISGMVGFHYLAMPASLRPEGWSDQVILEEYYHHPAPVEDALRYYPFRVSDASFNEDTTGRLVVSAGDIGEVSSIGDLNGENGWNAACGQDCEVKQDDVDAIVEAIRNFDAIRDRSRPAKMQVYIPSQKYSDEGIELFFEALQELQEDGVIQWASQKEVYETFLAWEVAAL</sequence>
<keyword evidence="2" id="KW-0812">Transmembrane</keyword>
<feature type="transmembrane region" description="Helical" evidence="2">
    <location>
        <begin position="9"/>
        <end position="30"/>
    </location>
</feature>
<protein>
    <submittedName>
        <fullName evidence="3">Uncharacterized protein</fullName>
    </submittedName>
</protein>
<evidence type="ECO:0000256" key="2">
    <source>
        <dbReference type="SAM" id="Phobius"/>
    </source>
</evidence>
<dbReference type="Proteomes" id="UP000229385">
    <property type="component" value="Unassembled WGS sequence"/>
</dbReference>
<name>A0A2M7XE86_9BACT</name>
<evidence type="ECO:0000256" key="1">
    <source>
        <dbReference type="SAM" id="MobiDB-lite"/>
    </source>
</evidence>
<accession>A0A2M7XE86</accession>
<comment type="caution">
    <text evidence="3">The sequence shown here is derived from an EMBL/GenBank/DDBJ whole genome shotgun (WGS) entry which is preliminary data.</text>
</comment>
<feature type="compositionally biased region" description="Low complexity" evidence="1">
    <location>
        <begin position="40"/>
        <end position="55"/>
    </location>
</feature>
<gene>
    <name evidence="3" type="ORF">CO174_00735</name>
</gene>
<evidence type="ECO:0000313" key="4">
    <source>
        <dbReference type="Proteomes" id="UP000229385"/>
    </source>
</evidence>